<name>A0A2J7PXK7_9NEOP</name>
<dbReference type="AlphaFoldDB" id="A0A2J7PXK7"/>
<gene>
    <name evidence="1" type="ORF">B7P43_G07157</name>
</gene>
<comment type="caution">
    <text evidence="1">The sequence shown here is derived from an EMBL/GenBank/DDBJ whole genome shotgun (WGS) entry which is preliminary data.</text>
</comment>
<proteinExistence type="predicted"/>
<sequence length="102" mass="11959">MKFGMYRPHKLFVSSTDIQTQFPSMSDRIDSRVHLYIKGRYFFLRVDSSGIFLITQYFSRNDRRTGFLNLFHGMLLHTKALQRLAVNVLTEDLCLTCVRSSC</sequence>
<keyword evidence="2" id="KW-1185">Reference proteome</keyword>
<evidence type="ECO:0000313" key="2">
    <source>
        <dbReference type="Proteomes" id="UP000235965"/>
    </source>
</evidence>
<protein>
    <submittedName>
        <fullName evidence="1">Uncharacterized protein</fullName>
    </submittedName>
</protein>
<organism evidence="1 2">
    <name type="scientific">Cryptotermes secundus</name>
    <dbReference type="NCBI Taxonomy" id="105785"/>
    <lineage>
        <taxon>Eukaryota</taxon>
        <taxon>Metazoa</taxon>
        <taxon>Ecdysozoa</taxon>
        <taxon>Arthropoda</taxon>
        <taxon>Hexapoda</taxon>
        <taxon>Insecta</taxon>
        <taxon>Pterygota</taxon>
        <taxon>Neoptera</taxon>
        <taxon>Polyneoptera</taxon>
        <taxon>Dictyoptera</taxon>
        <taxon>Blattodea</taxon>
        <taxon>Blattoidea</taxon>
        <taxon>Termitoidae</taxon>
        <taxon>Kalotermitidae</taxon>
        <taxon>Cryptotermitinae</taxon>
        <taxon>Cryptotermes</taxon>
    </lineage>
</organism>
<dbReference type="EMBL" id="NEVH01020855">
    <property type="protein sequence ID" value="PNF21071.1"/>
    <property type="molecule type" value="Genomic_DNA"/>
</dbReference>
<accession>A0A2J7PXK7</accession>
<dbReference type="Proteomes" id="UP000235965">
    <property type="component" value="Unassembled WGS sequence"/>
</dbReference>
<reference evidence="1 2" key="1">
    <citation type="submission" date="2017-12" db="EMBL/GenBank/DDBJ databases">
        <title>Hemimetabolous genomes reveal molecular basis of termite eusociality.</title>
        <authorList>
            <person name="Harrison M.C."/>
            <person name="Jongepier E."/>
            <person name="Robertson H.M."/>
            <person name="Arning N."/>
            <person name="Bitard-Feildel T."/>
            <person name="Chao H."/>
            <person name="Childers C.P."/>
            <person name="Dinh H."/>
            <person name="Doddapaneni H."/>
            <person name="Dugan S."/>
            <person name="Gowin J."/>
            <person name="Greiner C."/>
            <person name="Han Y."/>
            <person name="Hu H."/>
            <person name="Hughes D.S.T."/>
            <person name="Huylmans A.-K."/>
            <person name="Kemena C."/>
            <person name="Kremer L.P.M."/>
            <person name="Lee S.L."/>
            <person name="Lopez-Ezquerra A."/>
            <person name="Mallet L."/>
            <person name="Monroy-Kuhn J.M."/>
            <person name="Moser A."/>
            <person name="Murali S.C."/>
            <person name="Muzny D.M."/>
            <person name="Otani S."/>
            <person name="Piulachs M.-D."/>
            <person name="Poelchau M."/>
            <person name="Qu J."/>
            <person name="Schaub F."/>
            <person name="Wada-Katsumata A."/>
            <person name="Worley K.C."/>
            <person name="Xie Q."/>
            <person name="Ylla G."/>
            <person name="Poulsen M."/>
            <person name="Gibbs R.A."/>
            <person name="Schal C."/>
            <person name="Richards S."/>
            <person name="Belles X."/>
            <person name="Korb J."/>
            <person name="Bornberg-Bauer E."/>
        </authorList>
    </citation>
    <scope>NUCLEOTIDE SEQUENCE [LARGE SCALE GENOMIC DNA]</scope>
    <source>
        <tissue evidence="1">Whole body</tissue>
    </source>
</reference>
<evidence type="ECO:0000313" key="1">
    <source>
        <dbReference type="EMBL" id="PNF21071.1"/>
    </source>
</evidence>